<dbReference type="EMBL" id="GEBQ01018097">
    <property type="protein sequence ID" value="JAT21880.1"/>
    <property type="molecule type" value="Transcribed_RNA"/>
</dbReference>
<dbReference type="EMBL" id="GEBQ01005154">
    <property type="protein sequence ID" value="JAT34823.1"/>
    <property type="molecule type" value="Transcribed_RNA"/>
</dbReference>
<accession>A0A1B6MFX0</accession>
<evidence type="ECO:0000313" key="3">
    <source>
        <dbReference type="EMBL" id="JAT34823.1"/>
    </source>
</evidence>
<evidence type="ECO:0000313" key="2">
    <source>
        <dbReference type="EMBL" id="JAT21880.1"/>
    </source>
</evidence>
<dbReference type="InterPro" id="IPR000477">
    <property type="entry name" value="RT_dom"/>
</dbReference>
<organism evidence="3">
    <name type="scientific">Graphocephala atropunctata</name>
    <dbReference type="NCBI Taxonomy" id="36148"/>
    <lineage>
        <taxon>Eukaryota</taxon>
        <taxon>Metazoa</taxon>
        <taxon>Ecdysozoa</taxon>
        <taxon>Arthropoda</taxon>
        <taxon>Hexapoda</taxon>
        <taxon>Insecta</taxon>
        <taxon>Pterygota</taxon>
        <taxon>Neoptera</taxon>
        <taxon>Paraneoptera</taxon>
        <taxon>Hemiptera</taxon>
        <taxon>Auchenorrhyncha</taxon>
        <taxon>Membracoidea</taxon>
        <taxon>Cicadellidae</taxon>
        <taxon>Cicadellinae</taxon>
        <taxon>Cicadellini</taxon>
        <taxon>Graphocephala</taxon>
    </lineage>
</organism>
<feature type="non-terminal residue" evidence="3">
    <location>
        <position position="1"/>
    </location>
</feature>
<protein>
    <recommendedName>
        <fullName evidence="1">Reverse transcriptase domain-containing protein</fullName>
    </recommendedName>
</protein>
<dbReference type="Pfam" id="PF00078">
    <property type="entry name" value="RVT_1"/>
    <property type="match status" value="1"/>
</dbReference>
<dbReference type="SUPFAM" id="SSF56672">
    <property type="entry name" value="DNA/RNA polymerases"/>
    <property type="match status" value="1"/>
</dbReference>
<dbReference type="InterPro" id="IPR043502">
    <property type="entry name" value="DNA/RNA_pol_sf"/>
</dbReference>
<dbReference type="GO" id="GO:0071897">
    <property type="term" value="P:DNA biosynthetic process"/>
    <property type="evidence" value="ECO:0007669"/>
    <property type="project" value="UniProtKB-ARBA"/>
</dbReference>
<dbReference type="PANTHER" id="PTHR33332">
    <property type="entry name" value="REVERSE TRANSCRIPTASE DOMAIN-CONTAINING PROTEIN"/>
    <property type="match status" value="1"/>
</dbReference>
<reference evidence="3" key="1">
    <citation type="submission" date="2015-11" db="EMBL/GenBank/DDBJ databases">
        <title>De novo transcriptome assembly of four potential Pierce s Disease insect vectors from Arizona vineyards.</title>
        <authorList>
            <person name="Tassone E.E."/>
        </authorList>
    </citation>
    <scope>NUCLEOTIDE SEQUENCE</scope>
</reference>
<proteinExistence type="predicted"/>
<dbReference type="AlphaFoldDB" id="A0A1B6MFX0"/>
<feature type="domain" description="Reverse transcriptase" evidence="1">
    <location>
        <begin position="1"/>
        <end position="255"/>
    </location>
</feature>
<evidence type="ECO:0000259" key="1">
    <source>
        <dbReference type="PROSITE" id="PS50878"/>
    </source>
</evidence>
<name>A0A1B6MFX0_9HEMI</name>
<dbReference type="CDD" id="cd01650">
    <property type="entry name" value="RT_nLTR_like"/>
    <property type="match status" value="1"/>
</dbReference>
<sequence>AYDCNNYRPISLVSTFSKVYERIYLNRLMSFMARNNIQSPSQFGFTRGKSTIDAVNSVVSSIVSALDSRNPTAGMFFDLTKAFDLIDHGILLYKLDCLGIRGAGNSWLSSFLCGRNQVVQIPYIDEYGCAKGARSSSVIVTKGVPQGSVLGPMLFLLFINDLPSVISDAKTCLFADDTSLVVSAQNNIDLEFRSFEESNSLLHWFEQNRLILNSEKTQIVHFKIKNNKQEDNLKFLIGDDEVETCSVVKFLGIYLDNNLNFHSHIDVVIRKMSSGIFVLRSLSKFSDSRVLLTAYYGLIYPMLTYGIEIWGHETVRTIQIFKMQKRAIRTIYHKPYRHSCKSLFKDNRILTFPSIYMLSTLLFVRKNFFHFNKETSLRHQYNLRKNNNIRIPAHNTSFFKNHLLYNGVQLYNSLPANIKFEQDLKRFGGLVMRLLLSGCYYSIRDFMDSKVGTQHA</sequence>
<gene>
    <name evidence="2" type="ORF">g.38048</name>
    <name evidence="3" type="ORF">g.38058</name>
</gene>
<dbReference type="PROSITE" id="PS50878">
    <property type="entry name" value="RT_POL"/>
    <property type="match status" value="1"/>
</dbReference>